<keyword evidence="5" id="KW-1185">Reference proteome</keyword>
<dbReference type="AlphaFoldDB" id="A0AAD5WAS8"/>
<protein>
    <recommendedName>
        <fullName evidence="6">Protein ABIL5</fullName>
    </recommendedName>
</protein>
<comment type="caution">
    <text evidence="4">The sequence shown here is derived from an EMBL/GenBank/DDBJ whole genome shotgun (WGS) entry which is preliminary data.</text>
</comment>
<gene>
    <name evidence="4" type="ORF">LUZ61_014376</name>
</gene>
<comment type="function">
    <text evidence="3">Involved in regulation of actin and microtubule organization. Part of a WAVE complex that activates the Arp2/3 complex.</text>
</comment>
<organism evidence="4 5">
    <name type="scientific">Rhynchospora tenuis</name>
    <dbReference type="NCBI Taxonomy" id="198213"/>
    <lineage>
        <taxon>Eukaryota</taxon>
        <taxon>Viridiplantae</taxon>
        <taxon>Streptophyta</taxon>
        <taxon>Embryophyta</taxon>
        <taxon>Tracheophyta</taxon>
        <taxon>Spermatophyta</taxon>
        <taxon>Magnoliopsida</taxon>
        <taxon>Liliopsida</taxon>
        <taxon>Poales</taxon>
        <taxon>Cyperaceae</taxon>
        <taxon>Cyperoideae</taxon>
        <taxon>Rhynchosporeae</taxon>
        <taxon>Rhynchospora</taxon>
    </lineage>
</organism>
<evidence type="ECO:0000256" key="3">
    <source>
        <dbReference type="ARBA" id="ARBA00025223"/>
    </source>
</evidence>
<dbReference type="Gene3D" id="6.10.140.1620">
    <property type="match status" value="1"/>
</dbReference>
<comment type="subunit">
    <text evidence="2">Binds SCAR.</text>
</comment>
<dbReference type="Proteomes" id="UP001210211">
    <property type="component" value="Unassembled WGS sequence"/>
</dbReference>
<evidence type="ECO:0000313" key="5">
    <source>
        <dbReference type="Proteomes" id="UP001210211"/>
    </source>
</evidence>
<dbReference type="PANTHER" id="PTHR10460">
    <property type="entry name" value="ABL INTERACTOR FAMILY MEMBER"/>
    <property type="match status" value="1"/>
</dbReference>
<comment type="similarity">
    <text evidence="1">Belongs to the ABI family.</text>
</comment>
<dbReference type="PANTHER" id="PTHR10460:SF11">
    <property type="entry name" value="PROTEIN ABIL5-RELATED"/>
    <property type="match status" value="1"/>
</dbReference>
<accession>A0AAD5WAS8</accession>
<proteinExistence type="inferred from homology"/>
<evidence type="ECO:0008006" key="6">
    <source>
        <dbReference type="Google" id="ProtNLM"/>
    </source>
</evidence>
<reference evidence="4 5" key="1">
    <citation type="journal article" date="2022" name="Cell">
        <title>Repeat-based holocentromeres influence genome architecture and karyotype evolution.</title>
        <authorList>
            <person name="Hofstatter P.G."/>
            <person name="Thangavel G."/>
            <person name="Lux T."/>
            <person name="Neumann P."/>
            <person name="Vondrak T."/>
            <person name="Novak P."/>
            <person name="Zhang M."/>
            <person name="Costa L."/>
            <person name="Castellani M."/>
            <person name="Scott A."/>
            <person name="Toegelov H."/>
            <person name="Fuchs J."/>
            <person name="Mata-Sucre Y."/>
            <person name="Dias Y."/>
            <person name="Vanzela A.L.L."/>
            <person name="Huettel B."/>
            <person name="Almeida C.C.S."/>
            <person name="Simkova H."/>
            <person name="Souza G."/>
            <person name="Pedrosa-Harand A."/>
            <person name="Macas J."/>
            <person name="Mayer K.F.X."/>
            <person name="Houben A."/>
            <person name="Marques A."/>
        </authorList>
    </citation>
    <scope>NUCLEOTIDE SEQUENCE [LARGE SCALE GENOMIC DNA]</scope>
    <source>
        <strain evidence="4">RhyTen1mFocal</strain>
    </source>
</reference>
<sequence>MEKNENEKLEEKCENEKVEGKTSVICVPPVGRCSSFLCSEAKPDAEQFQGALRELKDLRSQLHQAADYCENAFLKEEKKKMILDSTKSYICDAIVAVIDHLGTVSSKLELEICNVAKATQTEQKTDFLRQRLLMCQQFAVTADLATYRYRETLMHHHPQYLLDGQILKKYDSSSRMEVGSRQLKDSHGKEKFGLSGRFQHVESGTEHVMILPGQHGRPVLITPSFGIKETHNMGSDDKKKMQQGSNFLAFLTKNRKKSR</sequence>
<dbReference type="InterPro" id="IPR028457">
    <property type="entry name" value="ABI"/>
</dbReference>
<evidence type="ECO:0000256" key="2">
    <source>
        <dbReference type="ARBA" id="ARBA00011513"/>
    </source>
</evidence>
<evidence type="ECO:0000256" key="1">
    <source>
        <dbReference type="ARBA" id="ARBA00010020"/>
    </source>
</evidence>
<evidence type="ECO:0000313" key="4">
    <source>
        <dbReference type="EMBL" id="KAJ3685212.1"/>
    </source>
</evidence>
<name>A0AAD5WAS8_9POAL</name>
<dbReference type="EMBL" id="JAMRDG010000002">
    <property type="protein sequence ID" value="KAJ3685212.1"/>
    <property type="molecule type" value="Genomic_DNA"/>
</dbReference>